<sequence length="377" mass="42292">MLIETSTTYGREILQGIAQYQKSHARWSVYLDERELWATPPSWLLQRHWDGILCRTTTKGLAESIISKGIPAVDLNDLYTGLGLPRIRSKMQAIGQLGARHLHERGFRHLAFCGFKNETWSTERRDGFFAEAATLGTHCDLYESVWRGKGVPRWDTDQDKIASWIESLPKPVGIMACNDVRGQHVLNACQDSGDFVPEQVAVVGVDNNELLCNFCNPPLSSIQPNPLRIGFEAAMLLDQLMAGEQPDPMDHEIDPIGVVVRQSSDALGIADADVVAAIAFIRENAFSGVTVDQIADQVAVSRSHLERSFRKYLGHSPQHEIRWTQVKRIRQLLLETDLTLASIAKLVGFVHVEYMTVVFKRLTGQSPTAFRKEVKDF</sequence>
<dbReference type="SUPFAM" id="SSF46689">
    <property type="entry name" value="Homeodomain-like"/>
    <property type="match status" value="2"/>
</dbReference>
<accession>A0A5C5YYI9</accession>
<name>A0A5C5YYI9_9BACT</name>
<dbReference type="Pfam" id="PF12833">
    <property type="entry name" value="HTH_18"/>
    <property type="match status" value="1"/>
</dbReference>
<dbReference type="AlphaFoldDB" id="A0A5C5YYI9"/>
<keyword evidence="3" id="KW-0804">Transcription</keyword>
<gene>
    <name evidence="5" type="primary">xylR_5</name>
    <name evidence="5" type="ORF">CA13_15920</name>
</gene>
<evidence type="ECO:0000256" key="1">
    <source>
        <dbReference type="ARBA" id="ARBA00023015"/>
    </source>
</evidence>
<evidence type="ECO:0000259" key="4">
    <source>
        <dbReference type="PROSITE" id="PS01124"/>
    </source>
</evidence>
<dbReference type="InterPro" id="IPR046335">
    <property type="entry name" value="LacI/GalR-like_sensor"/>
</dbReference>
<dbReference type="Proteomes" id="UP000315010">
    <property type="component" value="Unassembled WGS sequence"/>
</dbReference>
<evidence type="ECO:0000256" key="2">
    <source>
        <dbReference type="ARBA" id="ARBA00023125"/>
    </source>
</evidence>
<dbReference type="EMBL" id="SJPJ01000001">
    <property type="protein sequence ID" value="TWT80179.1"/>
    <property type="molecule type" value="Genomic_DNA"/>
</dbReference>
<dbReference type="CDD" id="cd01543">
    <property type="entry name" value="PBP1_XylR"/>
    <property type="match status" value="1"/>
</dbReference>
<comment type="caution">
    <text evidence="5">The sequence shown here is derived from an EMBL/GenBank/DDBJ whole genome shotgun (WGS) entry which is preliminary data.</text>
</comment>
<dbReference type="PANTHER" id="PTHR30146:SF24">
    <property type="entry name" value="XYLOSE OPERON REGULATORY PROTEIN"/>
    <property type="match status" value="1"/>
</dbReference>
<protein>
    <submittedName>
        <fullName evidence="5">Xylose operon regulatory protein</fullName>
    </submittedName>
</protein>
<keyword evidence="1" id="KW-0805">Transcription regulation</keyword>
<dbReference type="GO" id="GO:0003700">
    <property type="term" value="F:DNA-binding transcription factor activity"/>
    <property type="evidence" value="ECO:0007669"/>
    <property type="project" value="InterPro"/>
</dbReference>
<evidence type="ECO:0000256" key="3">
    <source>
        <dbReference type="ARBA" id="ARBA00023163"/>
    </source>
</evidence>
<evidence type="ECO:0000313" key="6">
    <source>
        <dbReference type="Proteomes" id="UP000315010"/>
    </source>
</evidence>
<dbReference type="SMART" id="SM00342">
    <property type="entry name" value="HTH_ARAC"/>
    <property type="match status" value="1"/>
</dbReference>
<dbReference type="Pfam" id="PF13377">
    <property type="entry name" value="Peripla_BP_3"/>
    <property type="match status" value="1"/>
</dbReference>
<dbReference type="GO" id="GO:0000976">
    <property type="term" value="F:transcription cis-regulatory region binding"/>
    <property type="evidence" value="ECO:0007669"/>
    <property type="project" value="TreeGrafter"/>
</dbReference>
<dbReference type="InterPro" id="IPR018060">
    <property type="entry name" value="HTH_AraC"/>
</dbReference>
<dbReference type="PROSITE" id="PS01124">
    <property type="entry name" value="HTH_ARAC_FAMILY_2"/>
    <property type="match status" value="1"/>
</dbReference>
<dbReference type="PANTHER" id="PTHR30146">
    <property type="entry name" value="LACI-RELATED TRANSCRIPTIONAL REPRESSOR"/>
    <property type="match status" value="1"/>
</dbReference>
<proteinExistence type="predicted"/>
<dbReference type="InterPro" id="IPR009057">
    <property type="entry name" value="Homeodomain-like_sf"/>
</dbReference>
<dbReference type="Gene3D" id="3.40.50.2300">
    <property type="match status" value="2"/>
</dbReference>
<keyword evidence="6" id="KW-1185">Reference proteome</keyword>
<evidence type="ECO:0000313" key="5">
    <source>
        <dbReference type="EMBL" id="TWT80179.1"/>
    </source>
</evidence>
<dbReference type="Gene3D" id="1.10.10.60">
    <property type="entry name" value="Homeodomain-like"/>
    <property type="match status" value="1"/>
</dbReference>
<dbReference type="SUPFAM" id="SSF53822">
    <property type="entry name" value="Periplasmic binding protein-like I"/>
    <property type="match status" value="1"/>
</dbReference>
<feature type="domain" description="HTH araC/xylS-type" evidence="4">
    <location>
        <begin position="275"/>
        <end position="373"/>
    </location>
</feature>
<keyword evidence="2" id="KW-0238">DNA-binding</keyword>
<reference evidence="5 6" key="1">
    <citation type="submission" date="2019-02" db="EMBL/GenBank/DDBJ databases">
        <title>Deep-cultivation of Planctomycetes and their phenomic and genomic characterization uncovers novel biology.</title>
        <authorList>
            <person name="Wiegand S."/>
            <person name="Jogler M."/>
            <person name="Boedeker C."/>
            <person name="Pinto D."/>
            <person name="Vollmers J."/>
            <person name="Rivas-Marin E."/>
            <person name="Kohn T."/>
            <person name="Peeters S.H."/>
            <person name="Heuer A."/>
            <person name="Rast P."/>
            <person name="Oberbeckmann S."/>
            <person name="Bunk B."/>
            <person name="Jeske O."/>
            <person name="Meyerdierks A."/>
            <person name="Storesund J.E."/>
            <person name="Kallscheuer N."/>
            <person name="Luecker S."/>
            <person name="Lage O.M."/>
            <person name="Pohl T."/>
            <person name="Merkel B.J."/>
            <person name="Hornburger P."/>
            <person name="Mueller R.-W."/>
            <person name="Bruemmer F."/>
            <person name="Labrenz M."/>
            <person name="Spormann A.M."/>
            <person name="Op Den Camp H."/>
            <person name="Overmann J."/>
            <person name="Amann R."/>
            <person name="Jetten M.S.M."/>
            <person name="Mascher T."/>
            <person name="Medema M.H."/>
            <person name="Devos D.P."/>
            <person name="Kaster A.-K."/>
            <person name="Ovreas L."/>
            <person name="Rohde M."/>
            <person name="Galperin M.Y."/>
            <person name="Jogler C."/>
        </authorList>
    </citation>
    <scope>NUCLEOTIDE SEQUENCE [LARGE SCALE GENOMIC DNA]</scope>
    <source>
        <strain evidence="5 6">CA13</strain>
    </source>
</reference>
<organism evidence="5 6">
    <name type="scientific">Novipirellula herctigrandis</name>
    <dbReference type="NCBI Taxonomy" id="2527986"/>
    <lineage>
        <taxon>Bacteria</taxon>
        <taxon>Pseudomonadati</taxon>
        <taxon>Planctomycetota</taxon>
        <taxon>Planctomycetia</taxon>
        <taxon>Pirellulales</taxon>
        <taxon>Pirellulaceae</taxon>
        <taxon>Novipirellula</taxon>
    </lineage>
</organism>
<dbReference type="InterPro" id="IPR028082">
    <property type="entry name" value="Peripla_BP_I"/>
</dbReference>